<feature type="transmembrane region" description="Helical" evidence="3">
    <location>
        <begin position="53"/>
        <end position="72"/>
    </location>
</feature>
<keyword evidence="3" id="KW-1133">Transmembrane helix</keyword>
<evidence type="ECO:0000259" key="4">
    <source>
        <dbReference type="PROSITE" id="PS50850"/>
    </source>
</evidence>
<evidence type="ECO:0000313" key="5">
    <source>
        <dbReference type="EMBL" id="KAJ7696941.1"/>
    </source>
</evidence>
<dbReference type="InterPro" id="IPR036259">
    <property type="entry name" value="MFS_trans_sf"/>
</dbReference>
<feature type="transmembrane region" description="Helical" evidence="3">
    <location>
        <begin position="171"/>
        <end position="191"/>
    </location>
</feature>
<accession>A0AAD7DSW9</accession>
<proteinExistence type="inferred from homology"/>
<feature type="transmembrane region" description="Helical" evidence="3">
    <location>
        <begin position="249"/>
        <end position="271"/>
    </location>
</feature>
<comment type="similarity">
    <text evidence="2">Belongs to the major facilitator superfamily. Monocarboxylate porter (TC 2.A.1.13) family.</text>
</comment>
<dbReference type="Gene3D" id="1.20.1250.20">
    <property type="entry name" value="MFS general substrate transporter like domains"/>
    <property type="match status" value="2"/>
</dbReference>
<comment type="subcellular location">
    <subcellularLocation>
        <location evidence="1">Membrane</location>
        <topology evidence="1">Multi-pass membrane protein</topology>
    </subcellularLocation>
</comment>
<dbReference type="PANTHER" id="PTHR11360">
    <property type="entry name" value="MONOCARBOXYLATE TRANSPORTER"/>
    <property type="match status" value="1"/>
</dbReference>
<dbReference type="PROSITE" id="PS50850">
    <property type="entry name" value="MFS"/>
    <property type="match status" value="1"/>
</dbReference>
<sequence length="386" mass="41371">MATESDSEAFPDGGFQAWVVVFGVRKWGYINSWGIFQVYYQEIVLPRSSESEISWIGSVQSCMIFLPGVFIGRLFDIGYFRLPFATGSILIIVGTFLIPLCQLYWHFILCQGLIIGLGCGLTFGNSGVVITHWWRRRRGLAFGIAASGAAVGGTFFPLVMRKLLQDLGFPWTCRIIGFVLIVTLGIANLCLTRRLPPHNADVGLFGLHVFRNTAFSVYCLSCFLTALGTFTVTTYISTSALFAGLSETFAFYLVAILNGGSGLGGIVFGFYGDRLGAMNVLIQGITAVGIITIAWPFCRTVASLSVIALLYGFASGAWIALVLVPVAAMGGTEDLGRRLGVVNTVLGLGALCGPPLGGLLTSTSIGYEPVGYFSGLDILRPPILGC</sequence>
<reference evidence="5" key="1">
    <citation type="submission" date="2023-03" db="EMBL/GenBank/DDBJ databases">
        <title>Massive genome expansion in bonnet fungi (Mycena s.s.) driven by repeated elements and novel gene families across ecological guilds.</title>
        <authorList>
            <consortium name="Lawrence Berkeley National Laboratory"/>
            <person name="Harder C.B."/>
            <person name="Miyauchi S."/>
            <person name="Viragh M."/>
            <person name="Kuo A."/>
            <person name="Thoen E."/>
            <person name="Andreopoulos B."/>
            <person name="Lu D."/>
            <person name="Skrede I."/>
            <person name="Drula E."/>
            <person name="Henrissat B."/>
            <person name="Morin E."/>
            <person name="Kohler A."/>
            <person name="Barry K."/>
            <person name="LaButti K."/>
            <person name="Morin E."/>
            <person name="Salamov A."/>
            <person name="Lipzen A."/>
            <person name="Mereny Z."/>
            <person name="Hegedus B."/>
            <person name="Baldrian P."/>
            <person name="Stursova M."/>
            <person name="Weitz H."/>
            <person name="Taylor A."/>
            <person name="Grigoriev I.V."/>
            <person name="Nagy L.G."/>
            <person name="Martin F."/>
            <person name="Kauserud H."/>
        </authorList>
    </citation>
    <scope>NUCLEOTIDE SEQUENCE</scope>
    <source>
        <strain evidence="5">CBHHK067</strain>
    </source>
</reference>
<dbReference type="GO" id="GO:0022857">
    <property type="term" value="F:transmembrane transporter activity"/>
    <property type="evidence" value="ECO:0007669"/>
    <property type="project" value="InterPro"/>
</dbReference>
<dbReference type="SUPFAM" id="SSF103473">
    <property type="entry name" value="MFS general substrate transporter"/>
    <property type="match status" value="1"/>
</dbReference>
<feature type="transmembrane region" description="Helical" evidence="3">
    <location>
        <begin position="303"/>
        <end position="328"/>
    </location>
</feature>
<name>A0AAD7DSW9_MYCRO</name>
<evidence type="ECO:0000256" key="3">
    <source>
        <dbReference type="SAM" id="Phobius"/>
    </source>
</evidence>
<protein>
    <submittedName>
        <fullName evidence="5">MFS general substrate transporter</fullName>
    </submittedName>
</protein>
<gene>
    <name evidence="5" type="ORF">B0H17DRAFT_1266633</name>
</gene>
<dbReference type="InterPro" id="IPR020846">
    <property type="entry name" value="MFS_dom"/>
</dbReference>
<keyword evidence="3" id="KW-0472">Membrane</keyword>
<dbReference type="EMBL" id="JARKIE010000032">
    <property type="protein sequence ID" value="KAJ7696941.1"/>
    <property type="molecule type" value="Genomic_DNA"/>
</dbReference>
<feature type="transmembrane region" description="Helical" evidence="3">
    <location>
        <begin position="212"/>
        <end position="237"/>
    </location>
</feature>
<dbReference type="InterPro" id="IPR050327">
    <property type="entry name" value="Proton-linked_MCT"/>
</dbReference>
<keyword evidence="6" id="KW-1185">Reference proteome</keyword>
<feature type="transmembrane region" description="Helical" evidence="3">
    <location>
        <begin position="140"/>
        <end position="159"/>
    </location>
</feature>
<dbReference type="Pfam" id="PF07690">
    <property type="entry name" value="MFS_1"/>
    <property type="match status" value="1"/>
</dbReference>
<dbReference type="GO" id="GO:0016020">
    <property type="term" value="C:membrane"/>
    <property type="evidence" value="ECO:0007669"/>
    <property type="project" value="UniProtKB-SubCell"/>
</dbReference>
<evidence type="ECO:0000256" key="2">
    <source>
        <dbReference type="ARBA" id="ARBA00006727"/>
    </source>
</evidence>
<organism evidence="5 6">
    <name type="scientific">Mycena rosella</name>
    <name type="common">Pink bonnet</name>
    <name type="synonym">Agaricus rosellus</name>
    <dbReference type="NCBI Taxonomy" id="1033263"/>
    <lineage>
        <taxon>Eukaryota</taxon>
        <taxon>Fungi</taxon>
        <taxon>Dikarya</taxon>
        <taxon>Basidiomycota</taxon>
        <taxon>Agaricomycotina</taxon>
        <taxon>Agaricomycetes</taxon>
        <taxon>Agaricomycetidae</taxon>
        <taxon>Agaricales</taxon>
        <taxon>Marasmiineae</taxon>
        <taxon>Mycenaceae</taxon>
        <taxon>Mycena</taxon>
    </lineage>
</organism>
<dbReference type="InterPro" id="IPR011701">
    <property type="entry name" value="MFS"/>
</dbReference>
<feature type="transmembrane region" description="Helical" evidence="3">
    <location>
        <begin position="79"/>
        <end position="98"/>
    </location>
</feature>
<dbReference type="AlphaFoldDB" id="A0AAD7DSW9"/>
<dbReference type="Proteomes" id="UP001221757">
    <property type="component" value="Unassembled WGS sequence"/>
</dbReference>
<dbReference type="PANTHER" id="PTHR11360:SF177">
    <property type="entry name" value="RIBOFLAVIN TRANSPORTER MCH5"/>
    <property type="match status" value="1"/>
</dbReference>
<feature type="transmembrane region" description="Helical" evidence="3">
    <location>
        <begin position="278"/>
        <end position="297"/>
    </location>
</feature>
<comment type="caution">
    <text evidence="5">The sequence shown here is derived from an EMBL/GenBank/DDBJ whole genome shotgun (WGS) entry which is preliminary data.</text>
</comment>
<feature type="transmembrane region" description="Helical" evidence="3">
    <location>
        <begin position="104"/>
        <end position="128"/>
    </location>
</feature>
<keyword evidence="3" id="KW-0812">Transmembrane</keyword>
<evidence type="ECO:0000313" key="6">
    <source>
        <dbReference type="Proteomes" id="UP001221757"/>
    </source>
</evidence>
<evidence type="ECO:0000256" key="1">
    <source>
        <dbReference type="ARBA" id="ARBA00004141"/>
    </source>
</evidence>
<feature type="domain" description="Major facilitator superfamily (MFS) profile" evidence="4">
    <location>
        <begin position="214"/>
        <end position="386"/>
    </location>
</feature>